<dbReference type="InterPro" id="IPR001969">
    <property type="entry name" value="Aspartic_peptidase_AS"/>
</dbReference>
<feature type="domain" description="Peptidase A2" evidence="4">
    <location>
        <begin position="443"/>
        <end position="480"/>
    </location>
</feature>
<feature type="region of interest" description="Disordered" evidence="3">
    <location>
        <begin position="112"/>
        <end position="136"/>
    </location>
</feature>
<dbReference type="SUPFAM" id="SSF50630">
    <property type="entry name" value="Acid proteases"/>
    <property type="match status" value="1"/>
</dbReference>
<organism evidence="5 6">
    <name type="scientific">Puccinia coronata f. sp. avenae</name>
    <dbReference type="NCBI Taxonomy" id="200324"/>
    <lineage>
        <taxon>Eukaryota</taxon>
        <taxon>Fungi</taxon>
        <taxon>Dikarya</taxon>
        <taxon>Basidiomycota</taxon>
        <taxon>Pucciniomycotina</taxon>
        <taxon>Pucciniomycetes</taxon>
        <taxon>Pucciniales</taxon>
        <taxon>Pucciniaceae</taxon>
        <taxon>Puccinia</taxon>
    </lineage>
</organism>
<reference evidence="5 6" key="1">
    <citation type="submission" date="2017-11" db="EMBL/GenBank/DDBJ databases">
        <title>De novo assembly and phasing of dikaryotic genomes from two isolates of Puccinia coronata f. sp. avenae, the causal agent of oat crown rust.</title>
        <authorList>
            <person name="Miller M.E."/>
            <person name="Zhang Y."/>
            <person name="Omidvar V."/>
            <person name="Sperschneider J."/>
            <person name="Schwessinger B."/>
            <person name="Raley C."/>
            <person name="Palmer J.M."/>
            <person name="Garnica D."/>
            <person name="Upadhyaya N."/>
            <person name="Rathjen J."/>
            <person name="Taylor J.M."/>
            <person name="Park R.F."/>
            <person name="Dodds P.N."/>
            <person name="Hirsch C.D."/>
            <person name="Kianian S.F."/>
            <person name="Figueroa M."/>
        </authorList>
    </citation>
    <scope>NUCLEOTIDE SEQUENCE [LARGE SCALE GENOMIC DNA]</scope>
    <source>
        <strain evidence="5">12SD80</strain>
    </source>
</reference>
<dbReference type="CDD" id="cd00303">
    <property type="entry name" value="retropepsin_like"/>
    <property type="match status" value="1"/>
</dbReference>
<dbReference type="Pfam" id="PF13975">
    <property type="entry name" value="gag-asp_proteas"/>
    <property type="match status" value="1"/>
</dbReference>
<gene>
    <name evidence="5" type="ORF">PCASD_09760</name>
</gene>
<dbReference type="Gene3D" id="2.40.70.10">
    <property type="entry name" value="Acid Proteases"/>
    <property type="match status" value="1"/>
</dbReference>
<feature type="region of interest" description="Disordered" evidence="3">
    <location>
        <begin position="272"/>
        <end position="362"/>
    </location>
</feature>
<dbReference type="PROSITE" id="PS50175">
    <property type="entry name" value="ASP_PROT_RETROV"/>
    <property type="match status" value="1"/>
</dbReference>
<feature type="compositionally biased region" description="Polar residues" evidence="3">
    <location>
        <begin position="613"/>
        <end position="634"/>
    </location>
</feature>
<dbReference type="AlphaFoldDB" id="A0A2N5U678"/>
<evidence type="ECO:0000313" key="6">
    <source>
        <dbReference type="Proteomes" id="UP000235392"/>
    </source>
</evidence>
<keyword evidence="2" id="KW-0378">Hydrolase</keyword>
<protein>
    <recommendedName>
        <fullName evidence="4">Peptidase A2 domain-containing protein</fullName>
    </recommendedName>
</protein>
<keyword evidence="1" id="KW-0064">Aspartyl protease</keyword>
<evidence type="ECO:0000256" key="2">
    <source>
        <dbReference type="ARBA" id="ARBA00022801"/>
    </source>
</evidence>
<keyword evidence="1" id="KW-0645">Protease</keyword>
<feature type="region of interest" description="Disordered" evidence="3">
    <location>
        <begin position="613"/>
        <end position="642"/>
    </location>
</feature>
<dbReference type="InterPro" id="IPR021109">
    <property type="entry name" value="Peptidase_aspartic_dom_sf"/>
</dbReference>
<evidence type="ECO:0000313" key="5">
    <source>
        <dbReference type="EMBL" id="PLW33274.1"/>
    </source>
</evidence>
<evidence type="ECO:0000256" key="3">
    <source>
        <dbReference type="SAM" id="MobiDB-lite"/>
    </source>
</evidence>
<evidence type="ECO:0000256" key="1">
    <source>
        <dbReference type="ARBA" id="ARBA00022750"/>
    </source>
</evidence>
<dbReference type="GO" id="GO:0006508">
    <property type="term" value="P:proteolysis"/>
    <property type="evidence" value="ECO:0007669"/>
    <property type="project" value="InterPro"/>
</dbReference>
<sequence>MEYEDINAASGNPLWRAVSLEIRRDVARELAHDKKLKKTKDGKALVPKLEQLKTYVEASLSVLDLEVGITKKASKIPEVKKESSNQSKTVDSSGKITSLEEEIKKLRTELNTSQNARAPSPHFRQPPGPGSQPFGSNPFPRAPLLCYYCKEKEHTSMFFLYLTEDLGKRLVYKSWQYYYYPNREPIPMDTNKSAKDLVRKFASRSSTSTRPEEGKKAKLTMWENEEGSSIQLPSNSMISINQWEMWSPPKMHYGQEDPNVEIGFGLRRSQRIGDKGKEKASQPSQSQPQEATKSTENTPKAPPPNQEASKNLAPVRKKQPSYPGAWVEGSDDNSSEVSNVPELVRPIEKEMEKGKKKQEDDKATKDLSVHITDKAKFIQELYSFADEESKIINKSQNSGEVNVCNCEDDFEYKKKQLSLDRRKNLPYVCPLGFVDITINGRTIKALVDSGAELNIMPEELALQLKLPSREISMNIVGIGGHASPIVGLAEDIPFHIDSEDDKMANFFVVRGKVHTVLGRPFLADHKVRLDLSQDRGEILSYELWDGGRLCIPICSPRIPGWQMAPPRCVTNKCSHSCQVESYTIHDGEKLGSKDSFTGITEWKEPGSIKEESLVNTTATSDCSSASGEESTHSAFDSEESLSGQHDEAGTLWTTAEDSSAPCNTSWLEYDDQEPAGSVRENRINSALGIDYLDEGLPIKDFLRVYSETNSSTSDGTWTELPGYPTGQIAFMTLLNGEGLTGHLRNEDIWPGHWWMTPNCRQQMFFGGQEGLRFMMEQRFWYLTQDRDREEEEFLTQVIMGMVGAFGQLTWEGFRWSLQKEQQRLGERYTAFWKDWEDSAFHL</sequence>
<comment type="caution">
    <text evidence="5">The sequence shown here is derived from an EMBL/GenBank/DDBJ whole genome shotgun (WGS) entry which is preliminary data.</text>
</comment>
<dbReference type="Proteomes" id="UP000235392">
    <property type="component" value="Unassembled WGS sequence"/>
</dbReference>
<evidence type="ECO:0000259" key="4">
    <source>
        <dbReference type="PROSITE" id="PS50175"/>
    </source>
</evidence>
<feature type="region of interest" description="Disordered" evidence="3">
    <location>
        <begin position="201"/>
        <end position="230"/>
    </location>
</feature>
<dbReference type="GO" id="GO:0004190">
    <property type="term" value="F:aspartic-type endopeptidase activity"/>
    <property type="evidence" value="ECO:0007669"/>
    <property type="project" value="UniProtKB-KW"/>
</dbReference>
<dbReference type="EMBL" id="PGCI01000224">
    <property type="protein sequence ID" value="PLW33274.1"/>
    <property type="molecule type" value="Genomic_DNA"/>
</dbReference>
<feature type="compositionally biased region" description="Basic and acidic residues" evidence="3">
    <location>
        <begin position="345"/>
        <end position="362"/>
    </location>
</feature>
<accession>A0A2N5U678</accession>
<dbReference type="PROSITE" id="PS00141">
    <property type="entry name" value="ASP_PROTEASE"/>
    <property type="match status" value="1"/>
</dbReference>
<proteinExistence type="predicted"/>
<name>A0A2N5U678_9BASI</name>
<dbReference type="InterPro" id="IPR001995">
    <property type="entry name" value="Peptidase_A2_cat"/>
</dbReference>